<proteinExistence type="predicted"/>
<evidence type="ECO:0000313" key="3">
    <source>
        <dbReference type="EMBL" id="MPC97687.1"/>
    </source>
</evidence>
<dbReference type="Pfam" id="PF18701">
    <property type="entry name" value="DUF5641"/>
    <property type="match status" value="1"/>
</dbReference>
<gene>
    <name evidence="3" type="ORF">E2C01_093012</name>
</gene>
<feature type="region of interest" description="Disordered" evidence="1">
    <location>
        <begin position="111"/>
        <end position="149"/>
    </location>
</feature>
<sequence length="149" mass="17076">MPGIKELPSRFHQLNKILKQWNRIRQQDYLTSLREHHYDGGTASVECRVQPGDIVLIDCDGPWTSWALERIVSLLPDKNGTVRVIKVLSKGNVTLRTIGKLISLEISSDMPEDKTINTPTERRPKRQATLKIRAQWHDSSPHTKTEVED</sequence>
<dbReference type="Proteomes" id="UP000324222">
    <property type="component" value="Unassembled WGS sequence"/>
</dbReference>
<evidence type="ECO:0000259" key="2">
    <source>
        <dbReference type="Pfam" id="PF18701"/>
    </source>
</evidence>
<protein>
    <recommendedName>
        <fullName evidence="2">DUF5641 domain-containing protein</fullName>
    </recommendedName>
</protein>
<name>A0A5B7JX16_PORTR</name>
<evidence type="ECO:0000256" key="1">
    <source>
        <dbReference type="SAM" id="MobiDB-lite"/>
    </source>
</evidence>
<reference evidence="3 4" key="1">
    <citation type="submission" date="2019-05" db="EMBL/GenBank/DDBJ databases">
        <title>Another draft genome of Portunus trituberculatus and its Hox gene families provides insights of decapod evolution.</title>
        <authorList>
            <person name="Jeong J.-H."/>
            <person name="Song I."/>
            <person name="Kim S."/>
            <person name="Choi T."/>
            <person name="Kim D."/>
            <person name="Ryu S."/>
            <person name="Kim W."/>
        </authorList>
    </citation>
    <scope>NUCLEOTIDE SEQUENCE [LARGE SCALE GENOMIC DNA]</scope>
    <source>
        <tissue evidence="3">Muscle</tissue>
    </source>
</reference>
<evidence type="ECO:0000313" key="4">
    <source>
        <dbReference type="Proteomes" id="UP000324222"/>
    </source>
</evidence>
<feature type="compositionally biased region" description="Basic and acidic residues" evidence="1">
    <location>
        <begin position="135"/>
        <end position="149"/>
    </location>
</feature>
<dbReference type="InterPro" id="IPR040676">
    <property type="entry name" value="DUF5641"/>
</dbReference>
<organism evidence="3 4">
    <name type="scientific">Portunus trituberculatus</name>
    <name type="common">Swimming crab</name>
    <name type="synonym">Neptunus trituberculatus</name>
    <dbReference type="NCBI Taxonomy" id="210409"/>
    <lineage>
        <taxon>Eukaryota</taxon>
        <taxon>Metazoa</taxon>
        <taxon>Ecdysozoa</taxon>
        <taxon>Arthropoda</taxon>
        <taxon>Crustacea</taxon>
        <taxon>Multicrustacea</taxon>
        <taxon>Malacostraca</taxon>
        <taxon>Eumalacostraca</taxon>
        <taxon>Eucarida</taxon>
        <taxon>Decapoda</taxon>
        <taxon>Pleocyemata</taxon>
        <taxon>Brachyura</taxon>
        <taxon>Eubrachyura</taxon>
        <taxon>Portunoidea</taxon>
        <taxon>Portunidae</taxon>
        <taxon>Portuninae</taxon>
        <taxon>Portunus</taxon>
    </lineage>
</organism>
<accession>A0A5B7JX16</accession>
<dbReference type="AlphaFoldDB" id="A0A5B7JX16"/>
<keyword evidence="4" id="KW-1185">Reference proteome</keyword>
<dbReference type="EMBL" id="VSRR010111022">
    <property type="protein sequence ID" value="MPC97687.1"/>
    <property type="molecule type" value="Genomic_DNA"/>
</dbReference>
<feature type="domain" description="DUF5641" evidence="2">
    <location>
        <begin position="9"/>
        <end position="104"/>
    </location>
</feature>
<comment type="caution">
    <text evidence="3">The sequence shown here is derived from an EMBL/GenBank/DDBJ whole genome shotgun (WGS) entry which is preliminary data.</text>
</comment>